<keyword evidence="3" id="KW-1185">Reference proteome</keyword>
<sequence length="53" mass="5625">MVIEESKSNSVSSTKGYGLLDNENAVGRSNSEQINSEARNAESSVPQAEEIPA</sequence>
<name>A0A8X6F8L3_TRICU</name>
<feature type="non-terminal residue" evidence="2">
    <location>
        <position position="53"/>
    </location>
</feature>
<evidence type="ECO:0000313" key="2">
    <source>
        <dbReference type="EMBL" id="GFQ72404.1"/>
    </source>
</evidence>
<dbReference type="EMBL" id="BMAO01031105">
    <property type="protein sequence ID" value="GFQ72404.1"/>
    <property type="molecule type" value="Genomic_DNA"/>
</dbReference>
<dbReference type="AlphaFoldDB" id="A0A8X6F8L3"/>
<reference evidence="2" key="1">
    <citation type="submission" date="2020-07" db="EMBL/GenBank/DDBJ databases">
        <title>Multicomponent nature underlies the extraordinary mechanical properties of spider dragline silk.</title>
        <authorList>
            <person name="Kono N."/>
            <person name="Nakamura H."/>
            <person name="Mori M."/>
            <person name="Yoshida Y."/>
            <person name="Ohtoshi R."/>
            <person name="Malay A.D."/>
            <person name="Moran D.A.P."/>
            <person name="Tomita M."/>
            <person name="Numata K."/>
            <person name="Arakawa K."/>
        </authorList>
    </citation>
    <scope>NUCLEOTIDE SEQUENCE</scope>
</reference>
<accession>A0A8X6F8L3</accession>
<gene>
    <name evidence="2" type="ORF">TNCT_211801</name>
</gene>
<evidence type="ECO:0000256" key="1">
    <source>
        <dbReference type="SAM" id="MobiDB-lite"/>
    </source>
</evidence>
<comment type="caution">
    <text evidence="2">The sequence shown here is derived from an EMBL/GenBank/DDBJ whole genome shotgun (WGS) entry which is preliminary data.</text>
</comment>
<evidence type="ECO:0000313" key="3">
    <source>
        <dbReference type="Proteomes" id="UP000887116"/>
    </source>
</evidence>
<proteinExistence type="predicted"/>
<protein>
    <submittedName>
        <fullName evidence="2">Uncharacterized protein</fullName>
    </submittedName>
</protein>
<dbReference type="Proteomes" id="UP000887116">
    <property type="component" value="Unassembled WGS sequence"/>
</dbReference>
<feature type="compositionally biased region" description="Polar residues" evidence="1">
    <location>
        <begin position="27"/>
        <end position="46"/>
    </location>
</feature>
<organism evidence="2 3">
    <name type="scientific">Trichonephila clavata</name>
    <name type="common">Joro spider</name>
    <name type="synonym">Nephila clavata</name>
    <dbReference type="NCBI Taxonomy" id="2740835"/>
    <lineage>
        <taxon>Eukaryota</taxon>
        <taxon>Metazoa</taxon>
        <taxon>Ecdysozoa</taxon>
        <taxon>Arthropoda</taxon>
        <taxon>Chelicerata</taxon>
        <taxon>Arachnida</taxon>
        <taxon>Araneae</taxon>
        <taxon>Araneomorphae</taxon>
        <taxon>Entelegynae</taxon>
        <taxon>Araneoidea</taxon>
        <taxon>Nephilidae</taxon>
        <taxon>Trichonephila</taxon>
    </lineage>
</organism>
<feature type="region of interest" description="Disordered" evidence="1">
    <location>
        <begin position="1"/>
        <end position="53"/>
    </location>
</feature>